<comment type="caution">
    <text evidence="17">The sequence shown here is derived from an EMBL/GenBank/DDBJ whole genome shotgun (WGS) entry which is preliminary data.</text>
</comment>
<keyword evidence="13" id="KW-0675">Receptor</keyword>
<protein>
    <recommendedName>
        <fullName evidence="16">Protein kinase domain-containing protein</fullName>
    </recommendedName>
</protein>
<evidence type="ECO:0000256" key="15">
    <source>
        <dbReference type="PROSITE-ProRule" id="PRU10141"/>
    </source>
</evidence>
<dbReference type="Pfam" id="PF07714">
    <property type="entry name" value="PK_Tyr_Ser-Thr"/>
    <property type="match status" value="2"/>
</dbReference>
<keyword evidence="12" id="KW-0472">Membrane</keyword>
<dbReference type="InterPro" id="IPR008271">
    <property type="entry name" value="Ser/Thr_kinase_AS"/>
</dbReference>
<accession>A0AAP0CWI9</accession>
<dbReference type="PROSITE" id="PS00107">
    <property type="entry name" value="PROTEIN_KINASE_ATP"/>
    <property type="match status" value="1"/>
</dbReference>
<dbReference type="AlphaFoldDB" id="A0AAP0CWI9"/>
<feature type="domain" description="Protein kinase" evidence="16">
    <location>
        <begin position="37"/>
        <end position="315"/>
    </location>
</feature>
<dbReference type="FunFam" id="1.10.510.10:FF:000146">
    <property type="entry name" value="LRR receptor-like serine/threonine-protein kinase IOS1"/>
    <property type="match status" value="1"/>
</dbReference>
<dbReference type="FunFam" id="3.30.200.20:FF:000039">
    <property type="entry name" value="receptor-like protein kinase FERONIA"/>
    <property type="match status" value="1"/>
</dbReference>
<evidence type="ECO:0000256" key="10">
    <source>
        <dbReference type="ARBA" id="ARBA00022840"/>
    </source>
</evidence>
<keyword evidence="8 15" id="KW-0547">Nucleotide-binding</keyword>
<evidence type="ECO:0000256" key="4">
    <source>
        <dbReference type="ARBA" id="ARBA00022679"/>
    </source>
</evidence>
<evidence type="ECO:0000256" key="8">
    <source>
        <dbReference type="ARBA" id="ARBA00022741"/>
    </source>
</evidence>
<evidence type="ECO:0000256" key="7">
    <source>
        <dbReference type="ARBA" id="ARBA00022737"/>
    </source>
</evidence>
<dbReference type="Gene3D" id="3.30.200.20">
    <property type="entry name" value="Phosphorylase Kinase, domain 1"/>
    <property type="match status" value="2"/>
</dbReference>
<keyword evidence="5" id="KW-0812">Transmembrane</keyword>
<name>A0AAP0CWI9_9ASTR</name>
<organism evidence="17 18">
    <name type="scientific">Deinandra increscens subsp. villosa</name>
    <dbReference type="NCBI Taxonomy" id="3103831"/>
    <lineage>
        <taxon>Eukaryota</taxon>
        <taxon>Viridiplantae</taxon>
        <taxon>Streptophyta</taxon>
        <taxon>Embryophyta</taxon>
        <taxon>Tracheophyta</taxon>
        <taxon>Spermatophyta</taxon>
        <taxon>Magnoliopsida</taxon>
        <taxon>eudicotyledons</taxon>
        <taxon>Gunneridae</taxon>
        <taxon>Pentapetalae</taxon>
        <taxon>asterids</taxon>
        <taxon>campanulids</taxon>
        <taxon>Asterales</taxon>
        <taxon>Asteraceae</taxon>
        <taxon>Asteroideae</taxon>
        <taxon>Heliantheae alliance</taxon>
        <taxon>Madieae</taxon>
        <taxon>Madiinae</taxon>
        <taxon>Deinandra</taxon>
    </lineage>
</organism>
<keyword evidence="2" id="KW-0723">Serine/threonine-protein kinase</keyword>
<reference evidence="17 18" key="1">
    <citation type="submission" date="2024-04" db="EMBL/GenBank/DDBJ databases">
        <title>The reference genome of an endangered Asteraceae, Deinandra increscens subsp. villosa, native to the Central Coast of California.</title>
        <authorList>
            <person name="Guilliams M."/>
            <person name="Hasenstab-Lehman K."/>
            <person name="Meyer R."/>
            <person name="Mcevoy S."/>
        </authorList>
    </citation>
    <scope>NUCLEOTIDE SEQUENCE [LARGE SCALE GENOMIC DNA]</scope>
    <source>
        <tissue evidence="17">Leaf</tissue>
    </source>
</reference>
<dbReference type="InterPro" id="IPR001245">
    <property type="entry name" value="Ser-Thr/Tyr_kinase_cat_dom"/>
</dbReference>
<keyword evidence="10 15" id="KW-0067">ATP-binding</keyword>
<keyword evidence="18" id="KW-1185">Reference proteome</keyword>
<dbReference type="SUPFAM" id="SSF56112">
    <property type="entry name" value="Protein kinase-like (PK-like)"/>
    <property type="match status" value="2"/>
</dbReference>
<keyword evidence="3" id="KW-0597">Phosphoprotein</keyword>
<dbReference type="EMBL" id="JBCNJP010000020">
    <property type="protein sequence ID" value="KAK9060564.1"/>
    <property type="molecule type" value="Genomic_DNA"/>
</dbReference>
<dbReference type="PROSITE" id="PS50011">
    <property type="entry name" value="PROTEIN_KINASE_DOM"/>
    <property type="match status" value="2"/>
</dbReference>
<evidence type="ECO:0000256" key="2">
    <source>
        <dbReference type="ARBA" id="ARBA00022527"/>
    </source>
</evidence>
<dbReference type="SMART" id="SM00220">
    <property type="entry name" value="S_TKc"/>
    <property type="match status" value="1"/>
</dbReference>
<dbReference type="FunFam" id="1.10.510.10:FF:000129">
    <property type="entry name" value="cysteine-rich receptor-like protein kinase 10"/>
    <property type="match status" value="1"/>
</dbReference>
<dbReference type="GO" id="GO:0004674">
    <property type="term" value="F:protein serine/threonine kinase activity"/>
    <property type="evidence" value="ECO:0007669"/>
    <property type="project" value="UniProtKB-KW"/>
</dbReference>
<evidence type="ECO:0000313" key="18">
    <source>
        <dbReference type="Proteomes" id="UP001408789"/>
    </source>
</evidence>
<evidence type="ECO:0000256" key="5">
    <source>
        <dbReference type="ARBA" id="ARBA00022692"/>
    </source>
</evidence>
<evidence type="ECO:0000313" key="17">
    <source>
        <dbReference type="EMBL" id="KAK9060564.1"/>
    </source>
</evidence>
<comment type="subcellular location">
    <subcellularLocation>
        <location evidence="1">Membrane</location>
        <topology evidence="1">Single-pass membrane protein</topology>
    </subcellularLocation>
</comment>
<dbReference type="InterPro" id="IPR045272">
    <property type="entry name" value="ANXUR1/2-like"/>
</dbReference>
<evidence type="ECO:0000256" key="14">
    <source>
        <dbReference type="ARBA" id="ARBA00023180"/>
    </source>
</evidence>
<keyword evidence="7" id="KW-0677">Repeat</keyword>
<dbReference type="InterPro" id="IPR000719">
    <property type="entry name" value="Prot_kinase_dom"/>
</dbReference>
<evidence type="ECO:0000256" key="12">
    <source>
        <dbReference type="ARBA" id="ARBA00023136"/>
    </source>
</evidence>
<dbReference type="GO" id="GO:0004714">
    <property type="term" value="F:transmembrane receptor protein tyrosine kinase activity"/>
    <property type="evidence" value="ECO:0007669"/>
    <property type="project" value="InterPro"/>
</dbReference>
<keyword evidence="11" id="KW-1133">Transmembrane helix</keyword>
<dbReference type="PROSITE" id="PS00108">
    <property type="entry name" value="PROTEIN_KINASE_ST"/>
    <property type="match status" value="1"/>
</dbReference>
<evidence type="ECO:0000256" key="11">
    <source>
        <dbReference type="ARBA" id="ARBA00022989"/>
    </source>
</evidence>
<dbReference type="GO" id="GO:0006950">
    <property type="term" value="P:response to stress"/>
    <property type="evidence" value="ECO:0007669"/>
    <property type="project" value="UniProtKB-ARBA"/>
</dbReference>
<sequence length="709" mass="80071">MFSHTATHEVGSSSSSESLQPCLQFTFSEIQVATQNFDESLVIGRGGFGKVYKGTITYGETLSTAAIKRLDLSSRQGASEFWAEVKMLSKLRHCHLVSLIGYCNDGQEMILVYEYMPHGTLEDHLHKRVTSLAWMRRLRTCIGAARGLDYLHTGTGIKHGVIHRDVKSSNILLDENWAAKISDFGLSKIGPINQPSTYVNTLVKGTFGYFDPEYFATGRLTRKSDVFAFGVILFEVLCGKKAVDNSLDEEHWGLVQWVQDSIKEGRIKQIVDSSIRESISPKCMKKFVQLASHCLHDHPKHRPTMAQVVVGLEYMLALQEKANKALKHAGKTVFGKKIPMFVFPSNGENLDGDISLKSLRYLLDTIQGENHILRRFDFDTIRVATENFSEANKVSQVRFNFMYKGKLQNGQDIAIAESFSNRFVGNHMGEVSILVKCEHENLVKLLGYCIEGPKVFLIYEFASNASISRLLHDPISTHLEWNKLYKIILGVARVLVYLHKHAPIRIIHGNVGSRNILLDESFDPKLSDFRFATAINETDCIHVDFFDVFDRTIGYMAPEYYGEGFLSTKADVYSLGVLVLEIIAGHQRRDHFLRYYSFLQDVYRNWLEGTLSNIIDPRIDADSSSMTRFLEIGLLCVQEDAADRPTMEEVVSMLLDSSSLTLPVLKMRARMTREGSSCTNGNVDDDNSCFRGDYDKSAVEEFLSDLCPR</sequence>
<dbReference type="GO" id="GO:0005886">
    <property type="term" value="C:plasma membrane"/>
    <property type="evidence" value="ECO:0007669"/>
    <property type="project" value="TreeGrafter"/>
</dbReference>
<dbReference type="InterPro" id="IPR017441">
    <property type="entry name" value="Protein_kinase_ATP_BS"/>
</dbReference>
<dbReference type="GO" id="GO:0005524">
    <property type="term" value="F:ATP binding"/>
    <property type="evidence" value="ECO:0007669"/>
    <property type="project" value="UniProtKB-UniRule"/>
</dbReference>
<keyword evidence="14" id="KW-0325">Glycoprotein</keyword>
<dbReference type="GO" id="GO:0009506">
    <property type="term" value="C:plasmodesma"/>
    <property type="evidence" value="ECO:0007669"/>
    <property type="project" value="TreeGrafter"/>
</dbReference>
<evidence type="ECO:0000256" key="3">
    <source>
        <dbReference type="ARBA" id="ARBA00022553"/>
    </source>
</evidence>
<dbReference type="InterPro" id="IPR011009">
    <property type="entry name" value="Kinase-like_dom_sf"/>
</dbReference>
<keyword evidence="6" id="KW-0732">Signal</keyword>
<evidence type="ECO:0000256" key="13">
    <source>
        <dbReference type="ARBA" id="ARBA00023170"/>
    </source>
</evidence>
<evidence type="ECO:0000256" key="1">
    <source>
        <dbReference type="ARBA" id="ARBA00004167"/>
    </source>
</evidence>
<feature type="domain" description="Protein kinase" evidence="16">
    <location>
        <begin position="388"/>
        <end position="665"/>
    </location>
</feature>
<proteinExistence type="predicted"/>
<keyword evidence="9" id="KW-0418">Kinase</keyword>
<evidence type="ECO:0000256" key="9">
    <source>
        <dbReference type="ARBA" id="ARBA00022777"/>
    </source>
</evidence>
<dbReference type="Proteomes" id="UP001408789">
    <property type="component" value="Unassembled WGS sequence"/>
</dbReference>
<dbReference type="PANTHER" id="PTHR27003:SF408">
    <property type="entry name" value="PROTEIN KINASE DOMAIN-CONTAINING PROTEIN"/>
    <property type="match status" value="1"/>
</dbReference>
<keyword evidence="4" id="KW-0808">Transferase</keyword>
<gene>
    <name evidence="17" type="ORF">SSX86_021269</name>
</gene>
<evidence type="ECO:0000259" key="16">
    <source>
        <dbReference type="PROSITE" id="PS50011"/>
    </source>
</evidence>
<feature type="binding site" evidence="15">
    <location>
        <position position="68"/>
    </location>
    <ligand>
        <name>ATP</name>
        <dbReference type="ChEBI" id="CHEBI:30616"/>
    </ligand>
</feature>
<dbReference type="PANTHER" id="PTHR27003">
    <property type="entry name" value="OS07G0166700 PROTEIN"/>
    <property type="match status" value="1"/>
</dbReference>
<dbReference type="Gene3D" id="1.10.510.10">
    <property type="entry name" value="Transferase(Phosphotransferase) domain 1"/>
    <property type="match status" value="2"/>
</dbReference>
<dbReference type="CDD" id="cd14066">
    <property type="entry name" value="STKc_IRAK"/>
    <property type="match status" value="1"/>
</dbReference>
<evidence type="ECO:0000256" key="6">
    <source>
        <dbReference type="ARBA" id="ARBA00022729"/>
    </source>
</evidence>